<dbReference type="Proteomes" id="UP000398389">
    <property type="component" value="Unassembled WGS sequence"/>
</dbReference>
<feature type="transmembrane region" description="Helical" evidence="9">
    <location>
        <begin position="363"/>
        <end position="388"/>
    </location>
</feature>
<feature type="transmembrane region" description="Helical" evidence="9">
    <location>
        <begin position="168"/>
        <end position="189"/>
    </location>
</feature>
<keyword evidence="3" id="KW-0813">Transport</keyword>
<proteinExistence type="inferred from homology"/>
<keyword evidence="8 9" id="KW-0472">Membrane</keyword>
<dbReference type="InterPro" id="IPR004762">
    <property type="entry name" value="Amino_acid_permease_fungi"/>
</dbReference>
<name>A0A5E8C5B5_9ASCO</name>
<feature type="transmembrane region" description="Helical" evidence="9">
    <location>
        <begin position="117"/>
        <end position="147"/>
    </location>
</feature>
<comment type="similarity">
    <text evidence="2">Belongs to the amino acid-polyamine-organocation (APC) superfamily. YAT (TC 2.A.3.10) family.</text>
</comment>
<organism evidence="11 12">
    <name type="scientific">Magnusiomyces paraingens</name>
    <dbReference type="NCBI Taxonomy" id="2606893"/>
    <lineage>
        <taxon>Eukaryota</taxon>
        <taxon>Fungi</taxon>
        <taxon>Dikarya</taxon>
        <taxon>Ascomycota</taxon>
        <taxon>Saccharomycotina</taxon>
        <taxon>Dipodascomycetes</taxon>
        <taxon>Dipodascales</taxon>
        <taxon>Dipodascaceae</taxon>
        <taxon>Magnusiomyces</taxon>
    </lineage>
</organism>
<feature type="transmembrane region" description="Helical" evidence="9">
    <location>
        <begin position="87"/>
        <end position="105"/>
    </location>
</feature>
<dbReference type="PROSITE" id="PS00218">
    <property type="entry name" value="AMINO_ACID_PERMEASE_1"/>
    <property type="match status" value="1"/>
</dbReference>
<dbReference type="PANTHER" id="PTHR43341:SF1">
    <property type="entry name" value="GENERAL AMINO-ACID PERMEASE GAP1"/>
    <property type="match status" value="1"/>
</dbReference>
<dbReference type="InterPro" id="IPR050524">
    <property type="entry name" value="APC_YAT"/>
</dbReference>
<keyword evidence="7 9" id="KW-1133">Transmembrane helix</keyword>
<dbReference type="NCBIfam" id="TIGR00913">
    <property type="entry name" value="2A0310"/>
    <property type="match status" value="1"/>
</dbReference>
<evidence type="ECO:0000256" key="5">
    <source>
        <dbReference type="ARBA" id="ARBA00022692"/>
    </source>
</evidence>
<evidence type="ECO:0000256" key="3">
    <source>
        <dbReference type="ARBA" id="ARBA00022448"/>
    </source>
</evidence>
<keyword evidence="12" id="KW-1185">Reference proteome</keyword>
<evidence type="ECO:0000256" key="7">
    <source>
        <dbReference type="ARBA" id="ARBA00022989"/>
    </source>
</evidence>
<dbReference type="EMBL" id="CABVLU010000004">
    <property type="protein sequence ID" value="VVT56376.1"/>
    <property type="molecule type" value="Genomic_DNA"/>
</dbReference>
<dbReference type="InterPro" id="IPR004841">
    <property type="entry name" value="AA-permease/SLC12A_dom"/>
</dbReference>
<protein>
    <recommendedName>
        <fullName evidence="10">Amino acid permease/ SLC12A domain-containing protein</fullName>
    </recommendedName>
</protein>
<comment type="subcellular location">
    <subcellularLocation>
        <location evidence="1">Cell membrane</location>
        <topology evidence="1">Multi-pass membrane protein</topology>
    </subcellularLocation>
</comment>
<dbReference type="FunFam" id="1.20.1740.10:FF:000017">
    <property type="entry name" value="Amino acid permease"/>
    <property type="match status" value="1"/>
</dbReference>
<dbReference type="PANTHER" id="PTHR43341">
    <property type="entry name" value="AMINO ACID PERMEASE"/>
    <property type="match status" value="1"/>
</dbReference>
<dbReference type="Gene3D" id="1.20.1740.10">
    <property type="entry name" value="Amino acid/polyamine transporter I"/>
    <property type="match status" value="1"/>
</dbReference>
<dbReference type="Pfam" id="PF00324">
    <property type="entry name" value="AA_permease"/>
    <property type="match status" value="1"/>
</dbReference>
<feature type="transmembrane region" description="Helical" evidence="9">
    <location>
        <begin position="195"/>
        <end position="214"/>
    </location>
</feature>
<sequence>MSKPIIFSDKPENDFNEMKLEEGNIAITPLDTQEISYEKVSKWNRFKSSFKTAEFSEDEYETLTPLERAARATANSPLQRSLKARHLQMIAIGGAIGTGLFIGSGKALATGGPASLLIAYALIGAMLYCTVQALGELSVAFPVSGAFSTFSTRFIDPAWGFAMGWNYALLWLSVFPLELVAASLTVQYWNKDINAAAWVSIFYFFILAVNLFGVKGYGEAEFIFSLIKVLAVIGFVILGIILNCGGGPTGGYIGGLYWHDPGSFNHGFKGLCAVFVTGAFSFTGTELVGLAAAETANPRKTLPSAIKQVFWRITLFYMVSLTIVGLLVPYNDPNLMGASSVDITASPFVIAIKRAAIPALPSIINAVILIAVLSVANSAVYGCSRTVAALSAQGYAPKILGYIDRTGRPLGGLALSAFIGLLCFVSASDVETKVFAWLMALTGLSSIFTWGSVCLCHIRFRAALYKKGRSTKELAFKSQVGVWGSWFGFIFNCLVLIAQFWTGLFPLGGSGADVTNFFQSYLCAPIVIVCYIFWKVWKRPSYISLEDMDIDTGRREVDLVALTEELEQERAELAARSIWYRTYKFWC</sequence>
<evidence type="ECO:0000256" key="8">
    <source>
        <dbReference type="ARBA" id="ARBA00023136"/>
    </source>
</evidence>
<dbReference type="GO" id="GO:0005886">
    <property type="term" value="C:plasma membrane"/>
    <property type="evidence" value="ECO:0007669"/>
    <property type="project" value="UniProtKB-SubCell"/>
</dbReference>
<dbReference type="OrthoDB" id="3900342at2759"/>
<dbReference type="RefSeq" id="XP_031855626.1">
    <property type="nucleotide sequence ID" value="XM_031999735.1"/>
</dbReference>
<feature type="transmembrane region" description="Helical" evidence="9">
    <location>
        <begin position="226"/>
        <end position="248"/>
    </location>
</feature>
<keyword evidence="5 9" id="KW-0812">Transmembrane</keyword>
<evidence type="ECO:0000259" key="10">
    <source>
        <dbReference type="Pfam" id="PF00324"/>
    </source>
</evidence>
<keyword evidence="4" id="KW-1003">Cell membrane</keyword>
<feature type="transmembrane region" description="Helical" evidence="9">
    <location>
        <begin position="434"/>
        <end position="460"/>
    </location>
</feature>
<gene>
    <name evidence="11" type="ORF">SAPINGB_P005020</name>
</gene>
<evidence type="ECO:0000256" key="1">
    <source>
        <dbReference type="ARBA" id="ARBA00004651"/>
    </source>
</evidence>
<evidence type="ECO:0000313" key="11">
    <source>
        <dbReference type="EMBL" id="VVT56376.1"/>
    </source>
</evidence>
<evidence type="ECO:0000256" key="6">
    <source>
        <dbReference type="ARBA" id="ARBA00022970"/>
    </source>
</evidence>
<feature type="transmembrane region" description="Helical" evidence="9">
    <location>
        <begin position="268"/>
        <end position="288"/>
    </location>
</feature>
<evidence type="ECO:0000313" key="12">
    <source>
        <dbReference type="Proteomes" id="UP000398389"/>
    </source>
</evidence>
<feature type="transmembrane region" description="Helical" evidence="9">
    <location>
        <begin position="480"/>
        <end position="502"/>
    </location>
</feature>
<dbReference type="AlphaFoldDB" id="A0A5E8C5B5"/>
<accession>A0A5E8C5B5</accession>
<evidence type="ECO:0000256" key="2">
    <source>
        <dbReference type="ARBA" id="ARBA00006983"/>
    </source>
</evidence>
<keyword evidence="6" id="KW-0029">Amino-acid transport</keyword>
<evidence type="ECO:0000256" key="9">
    <source>
        <dbReference type="SAM" id="Phobius"/>
    </source>
</evidence>
<feature type="transmembrane region" description="Helical" evidence="9">
    <location>
        <begin position="309"/>
        <end position="330"/>
    </location>
</feature>
<evidence type="ECO:0000256" key="4">
    <source>
        <dbReference type="ARBA" id="ARBA00022475"/>
    </source>
</evidence>
<dbReference type="GeneID" id="43583835"/>
<feature type="transmembrane region" description="Helical" evidence="9">
    <location>
        <begin position="409"/>
        <end position="428"/>
    </location>
</feature>
<reference evidence="11 12" key="1">
    <citation type="submission" date="2019-09" db="EMBL/GenBank/DDBJ databases">
        <authorList>
            <person name="Brejova B."/>
        </authorList>
    </citation>
    <scope>NUCLEOTIDE SEQUENCE [LARGE SCALE GENOMIC DNA]</scope>
</reference>
<dbReference type="GO" id="GO:0015171">
    <property type="term" value="F:amino acid transmembrane transporter activity"/>
    <property type="evidence" value="ECO:0007669"/>
    <property type="project" value="TreeGrafter"/>
</dbReference>
<dbReference type="InterPro" id="IPR004840">
    <property type="entry name" value="Amino_acid_permease_CS"/>
</dbReference>
<feature type="transmembrane region" description="Helical" evidence="9">
    <location>
        <begin position="514"/>
        <end position="534"/>
    </location>
</feature>
<feature type="domain" description="Amino acid permease/ SLC12A" evidence="10">
    <location>
        <begin position="86"/>
        <end position="539"/>
    </location>
</feature>